<proteinExistence type="predicted"/>
<evidence type="ECO:0000313" key="2">
    <source>
        <dbReference type="Proteomes" id="UP001178507"/>
    </source>
</evidence>
<keyword evidence="2" id="KW-1185">Reference proteome</keyword>
<comment type="caution">
    <text evidence="1">The sequence shown here is derived from an EMBL/GenBank/DDBJ whole genome shotgun (WGS) entry which is preliminary data.</text>
</comment>
<organism evidence="1 2">
    <name type="scientific">Effrenium voratum</name>
    <dbReference type="NCBI Taxonomy" id="2562239"/>
    <lineage>
        <taxon>Eukaryota</taxon>
        <taxon>Sar</taxon>
        <taxon>Alveolata</taxon>
        <taxon>Dinophyceae</taxon>
        <taxon>Suessiales</taxon>
        <taxon>Symbiodiniaceae</taxon>
        <taxon>Effrenium</taxon>
    </lineage>
</organism>
<accession>A0AA36NLP2</accession>
<dbReference type="Proteomes" id="UP001178507">
    <property type="component" value="Unassembled WGS sequence"/>
</dbReference>
<evidence type="ECO:0000313" key="1">
    <source>
        <dbReference type="EMBL" id="CAJ1409611.1"/>
    </source>
</evidence>
<name>A0AA36NLP2_9DINO</name>
<reference evidence="1" key="1">
    <citation type="submission" date="2023-08" db="EMBL/GenBank/DDBJ databases">
        <authorList>
            <person name="Chen Y."/>
            <person name="Shah S."/>
            <person name="Dougan E. K."/>
            <person name="Thang M."/>
            <person name="Chan C."/>
        </authorList>
    </citation>
    <scope>NUCLEOTIDE SEQUENCE</scope>
</reference>
<dbReference type="EMBL" id="CAUJNA010003776">
    <property type="protein sequence ID" value="CAJ1409611.1"/>
    <property type="molecule type" value="Genomic_DNA"/>
</dbReference>
<sequence length="329" mass="36881">MRSGAVAGFSLQRTEGAGCFKRAMKELLPYDARCTVRFVFSDSPDAVEGADSVLPHLEAVGEDALHFVLRVEACSGEKRTALSRRLLSIQGKFRAPATGRVYHGREDGVPHGVWPEHEEKVVEEVDWGTYMKKPFESHQEYVDGDDRKDAKGRSIREILKAGVSYRHYRYLMNGSYIMDAVVRVVGPEAARLMSWGTCGNEALHAQLKASQQTIVQQHLEAFPLQLQAFGLAKLMAHHCAAFCPSIAQRSEAEILCVLQGELCRVQAHGHAVQELKSVASRAELRKPLHHVTAELMAARKLRSAEQARRWQVEAARREEKKRLRDLFGD</sequence>
<protein>
    <submittedName>
        <fullName evidence="1">Uncharacterized protein</fullName>
    </submittedName>
</protein>
<gene>
    <name evidence="1" type="ORF">EVOR1521_LOCUS30660</name>
</gene>
<dbReference type="AlphaFoldDB" id="A0AA36NLP2"/>